<evidence type="ECO:0000313" key="2">
    <source>
        <dbReference type="EMBL" id="MBB3053555.1"/>
    </source>
</evidence>
<dbReference type="AlphaFoldDB" id="A0A839S6Q7"/>
<evidence type="ECO:0000256" key="1">
    <source>
        <dbReference type="SAM" id="MobiDB-lite"/>
    </source>
</evidence>
<keyword evidence="3" id="KW-1185">Reference proteome</keyword>
<protein>
    <submittedName>
        <fullName evidence="2">Uncharacterized protein</fullName>
    </submittedName>
</protein>
<proteinExistence type="predicted"/>
<organism evidence="2 3">
    <name type="scientific">Prauserella isguenensis</name>
    <dbReference type="NCBI Taxonomy" id="1470180"/>
    <lineage>
        <taxon>Bacteria</taxon>
        <taxon>Bacillati</taxon>
        <taxon>Actinomycetota</taxon>
        <taxon>Actinomycetes</taxon>
        <taxon>Pseudonocardiales</taxon>
        <taxon>Pseudonocardiaceae</taxon>
        <taxon>Prauserella</taxon>
    </lineage>
</organism>
<dbReference type="EMBL" id="JACHWU010000011">
    <property type="protein sequence ID" value="MBB3053555.1"/>
    <property type="molecule type" value="Genomic_DNA"/>
</dbReference>
<accession>A0A839S6Q7</accession>
<name>A0A839S6Q7_9PSEU</name>
<comment type="caution">
    <text evidence="2">The sequence shown here is derived from an EMBL/GenBank/DDBJ whole genome shotgun (WGS) entry which is preliminary data.</text>
</comment>
<evidence type="ECO:0000313" key="3">
    <source>
        <dbReference type="Proteomes" id="UP000550714"/>
    </source>
</evidence>
<feature type="region of interest" description="Disordered" evidence="1">
    <location>
        <begin position="63"/>
        <end position="91"/>
    </location>
</feature>
<reference evidence="2 3" key="1">
    <citation type="submission" date="2020-08" db="EMBL/GenBank/DDBJ databases">
        <title>Genomic Encyclopedia of Type Strains, Phase III (KMG-III): the genomes of soil and plant-associated and newly described type strains.</title>
        <authorList>
            <person name="Whitman W."/>
        </authorList>
    </citation>
    <scope>NUCLEOTIDE SEQUENCE [LARGE SCALE GENOMIC DNA]</scope>
    <source>
        <strain evidence="2 3">CECT 8577</strain>
    </source>
</reference>
<sequence>MWSLLVAAAIGLVLVAATAGAALAWHLRRARPHTTEPAPYEPLSVDPRGRWRISRIDDAALEPVPYQLDTDSDDAAEPLRPAAKPPRTPEH</sequence>
<dbReference type="RefSeq" id="WP_183659468.1">
    <property type="nucleotide sequence ID" value="NZ_JACHWU010000011.1"/>
</dbReference>
<dbReference type="Proteomes" id="UP000550714">
    <property type="component" value="Unassembled WGS sequence"/>
</dbReference>
<gene>
    <name evidence="2" type="ORF">FHS23_004609</name>
</gene>